<proteinExistence type="predicted"/>
<keyword evidence="3" id="KW-1185">Reference proteome</keyword>
<evidence type="ECO:0000256" key="1">
    <source>
        <dbReference type="SAM" id="MobiDB-lite"/>
    </source>
</evidence>
<organism evidence="2 3">
    <name type="scientific">Porites lobata</name>
    <dbReference type="NCBI Taxonomy" id="104759"/>
    <lineage>
        <taxon>Eukaryota</taxon>
        <taxon>Metazoa</taxon>
        <taxon>Cnidaria</taxon>
        <taxon>Anthozoa</taxon>
        <taxon>Hexacorallia</taxon>
        <taxon>Scleractinia</taxon>
        <taxon>Fungiina</taxon>
        <taxon>Poritidae</taxon>
        <taxon>Porites</taxon>
    </lineage>
</organism>
<evidence type="ECO:0000313" key="2">
    <source>
        <dbReference type="EMBL" id="CAH3172730.1"/>
    </source>
</evidence>
<feature type="compositionally biased region" description="Acidic residues" evidence="1">
    <location>
        <begin position="84"/>
        <end position="97"/>
    </location>
</feature>
<reference evidence="2 3" key="1">
    <citation type="submission" date="2022-05" db="EMBL/GenBank/DDBJ databases">
        <authorList>
            <consortium name="Genoscope - CEA"/>
            <person name="William W."/>
        </authorList>
    </citation>
    <scope>NUCLEOTIDE SEQUENCE [LARGE SCALE GENOMIC DNA]</scope>
</reference>
<feature type="non-terminal residue" evidence="2">
    <location>
        <position position="103"/>
    </location>
</feature>
<protein>
    <submittedName>
        <fullName evidence="2">Uncharacterized protein</fullName>
    </submittedName>
</protein>
<gene>
    <name evidence="2" type="ORF">PLOB_00013171</name>
</gene>
<evidence type="ECO:0000313" key="3">
    <source>
        <dbReference type="Proteomes" id="UP001159405"/>
    </source>
</evidence>
<dbReference type="Proteomes" id="UP001159405">
    <property type="component" value="Unassembled WGS sequence"/>
</dbReference>
<sequence length="103" mass="11557">MKEYAHKRRNARESLIVVGDQVLLKQSKAEVLTPAFDPRPFSVIGMKGSMVTVKRGREIKSQNSSHCKLLKHAREDEYVAVDLDQEGLDTSSAEETEIGARED</sequence>
<feature type="region of interest" description="Disordered" evidence="1">
    <location>
        <begin position="84"/>
        <end position="103"/>
    </location>
</feature>
<accession>A0ABN8R5T8</accession>
<dbReference type="EMBL" id="CALNXK010000176">
    <property type="protein sequence ID" value="CAH3172730.1"/>
    <property type="molecule type" value="Genomic_DNA"/>
</dbReference>
<name>A0ABN8R5T8_9CNID</name>
<comment type="caution">
    <text evidence="2">The sequence shown here is derived from an EMBL/GenBank/DDBJ whole genome shotgun (WGS) entry which is preliminary data.</text>
</comment>